<reference evidence="1 2" key="1">
    <citation type="journal article" date="2016" name="Nat. Commun.">
        <title>Thousands of microbial genomes shed light on interconnected biogeochemical processes in an aquifer system.</title>
        <authorList>
            <person name="Anantharaman K."/>
            <person name="Brown C.T."/>
            <person name="Hug L.A."/>
            <person name="Sharon I."/>
            <person name="Castelle C.J."/>
            <person name="Probst A.J."/>
            <person name="Thomas B.C."/>
            <person name="Singh A."/>
            <person name="Wilkins M.J."/>
            <person name="Karaoz U."/>
            <person name="Brodie E.L."/>
            <person name="Williams K.H."/>
            <person name="Hubbard S.S."/>
            <person name="Banfield J.F."/>
        </authorList>
    </citation>
    <scope>NUCLEOTIDE SEQUENCE [LARGE SCALE GENOMIC DNA]</scope>
</reference>
<organism evidence="1 2">
    <name type="scientific">Candidatus Nomurabacteria bacterium RIFCSPHIGHO2_02_FULL_37_13</name>
    <dbReference type="NCBI Taxonomy" id="1801750"/>
    <lineage>
        <taxon>Bacteria</taxon>
        <taxon>Candidatus Nomuraibacteriota</taxon>
    </lineage>
</organism>
<name>A0A1F6W5M3_9BACT</name>
<sequence>MIEPEDFNFYEKIKVPPPTFCPLCRAQRRFAFRNERKLFKVKNAFTDKDIFSLYPPEAKRKVITQEEWHGDNWDGMSYAHDYDFSRPFFEQFLELEKQVPVYNLNAKLMVGSPYSANATALKNCYLCFNSNHSEDCMYGNANDKCKDCIDNSHIKHSERCYESFWLENCYQCYFTIMSSESRNLWFCRDCLGCNDCVGCVNLRKSSYCIFNKQYTKEAYENEINKLNLNSKTGIEKAQEKARTFWKTQPTKYQQGLKNLNSTGSYVTNCKNVNDSYLIRESENIRYCQYMQVPGNKDCYDTNIWGENTELSYETCVCGEHSYNLKFCFSCWPNCRDSEYCMNLFSSSNCFGCTGLKKKQYCIFNKQYTKEEYKQLIPKIKKHMDEMPYVDKKSRIYKYGEFFPIELSPFGYNNTVAMQHFPLTKAEAEKRGYAWIEVPHGEYKITKKTSEFSDSIEDITDQILKQVIECENCKNAYRILENELIFLRREKLPVPHLCNDCRYYRRIQDRLKIQLYKRFCMCTGETDGTKNYKNTVKHTHGNSPCSEEFKTGYAPDRPEIVYCEKCYQQEVY</sequence>
<dbReference type="EMBL" id="MFUA01000014">
    <property type="protein sequence ID" value="OGI77144.1"/>
    <property type="molecule type" value="Genomic_DNA"/>
</dbReference>
<accession>A0A1F6W5M3</accession>
<dbReference type="STRING" id="1801750.A3B85_01725"/>
<protein>
    <submittedName>
        <fullName evidence="1">Uncharacterized protein</fullName>
    </submittedName>
</protein>
<gene>
    <name evidence="1" type="ORF">A3B85_01725</name>
</gene>
<evidence type="ECO:0000313" key="1">
    <source>
        <dbReference type="EMBL" id="OGI77144.1"/>
    </source>
</evidence>
<evidence type="ECO:0000313" key="2">
    <source>
        <dbReference type="Proteomes" id="UP000178374"/>
    </source>
</evidence>
<dbReference type="Proteomes" id="UP000178374">
    <property type="component" value="Unassembled WGS sequence"/>
</dbReference>
<dbReference type="AlphaFoldDB" id="A0A1F6W5M3"/>
<proteinExistence type="predicted"/>
<comment type="caution">
    <text evidence="1">The sequence shown here is derived from an EMBL/GenBank/DDBJ whole genome shotgun (WGS) entry which is preliminary data.</text>
</comment>